<reference evidence="2 3" key="1">
    <citation type="submission" date="2019-08" db="EMBL/GenBank/DDBJ databases">
        <authorList>
            <person name="Seo M.-J."/>
        </authorList>
    </citation>
    <scope>NUCLEOTIDE SEQUENCE [LARGE SCALE GENOMIC DNA]</scope>
    <source>
        <strain evidence="2 3">KIGAM108</strain>
    </source>
</reference>
<dbReference type="EMBL" id="VTHL01000030">
    <property type="protein sequence ID" value="TYZ06063.1"/>
    <property type="molecule type" value="Genomic_DNA"/>
</dbReference>
<feature type="signal peptide" evidence="1">
    <location>
        <begin position="1"/>
        <end position="26"/>
    </location>
</feature>
<sequence>MKNCLLSSLFALLLLASCTTMPPATGSGGKPTAAVAKDSITGTVTYRERMALSPTAVVRLQLQDVSQPGVAATVIDSVTLRPQGRQVPLDFVLRFDPSRIQENMTYAVEARIEDAGQLMFRTDVAYPVLTRGNPKQVQLMLRRASR</sequence>
<evidence type="ECO:0000313" key="2">
    <source>
        <dbReference type="EMBL" id="TYZ06063.1"/>
    </source>
</evidence>
<proteinExistence type="predicted"/>
<keyword evidence="3" id="KW-1185">Reference proteome</keyword>
<evidence type="ECO:0000256" key="1">
    <source>
        <dbReference type="SAM" id="SignalP"/>
    </source>
</evidence>
<dbReference type="PANTHER" id="PTHR38013:SF1">
    <property type="entry name" value="GLYCOPROTEIN_POLYSACCHARIDE METABOLISM"/>
    <property type="match status" value="1"/>
</dbReference>
<dbReference type="PANTHER" id="PTHR38013">
    <property type="entry name" value="GLYCOPROTEIN/POLYSACCHARIDE METABOLISM"/>
    <property type="match status" value="1"/>
</dbReference>
<dbReference type="PROSITE" id="PS51257">
    <property type="entry name" value="PROKAR_LIPOPROTEIN"/>
    <property type="match status" value="1"/>
</dbReference>
<protein>
    <submittedName>
        <fullName evidence="2">Lipo-like protein</fullName>
    </submittedName>
</protein>
<dbReference type="InterPro" id="IPR039366">
    <property type="entry name" value="Pilotin"/>
</dbReference>
<keyword evidence="1" id="KW-0732">Signal</keyword>
<dbReference type="Pfam" id="PF09619">
    <property type="entry name" value="YscW"/>
    <property type="match status" value="1"/>
</dbReference>
<feature type="chain" id="PRO_5023002500" evidence="1">
    <location>
        <begin position="27"/>
        <end position="146"/>
    </location>
</feature>
<dbReference type="AlphaFoldDB" id="A0A5D6URJ0"/>
<evidence type="ECO:0000313" key="3">
    <source>
        <dbReference type="Proteomes" id="UP000322791"/>
    </source>
</evidence>
<accession>A0A5D6URJ0</accession>
<name>A0A5D6URJ0_9BACT</name>
<dbReference type="Proteomes" id="UP000322791">
    <property type="component" value="Unassembled WGS sequence"/>
</dbReference>
<comment type="caution">
    <text evidence="2">The sequence shown here is derived from an EMBL/GenBank/DDBJ whole genome shotgun (WGS) entry which is preliminary data.</text>
</comment>
<dbReference type="InterPro" id="IPR053196">
    <property type="entry name" value="Lipoprotein_YbaY-like"/>
</dbReference>
<organism evidence="2 3">
    <name type="scientific">Hymenobacter lutimineralis</name>
    <dbReference type="NCBI Taxonomy" id="2606448"/>
    <lineage>
        <taxon>Bacteria</taxon>
        <taxon>Pseudomonadati</taxon>
        <taxon>Bacteroidota</taxon>
        <taxon>Cytophagia</taxon>
        <taxon>Cytophagales</taxon>
        <taxon>Hymenobacteraceae</taxon>
        <taxon>Hymenobacter</taxon>
    </lineage>
</organism>
<gene>
    <name evidence="2" type="ORF">FY528_19650</name>
</gene>